<keyword evidence="2" id="KW-1185">Reference proteome</keyword>
<reference evidence="2" key="1">
    <citation type="journal article" date="2011" name="Genome Res.">
        <title>Phylogeny-wide analysis of social amoeba genomes highlights ancient origins for complex intercellular communication.</title>
        <authorList>
            <person name="Heidel A.J."/>
            <person name="Lawal H.M."/>
            <person name="Felder M."/>
            <person name="Schilde C."/>
            <person name="Helps N.R."/>
            <person name="Tunggal B."/>
            <person name="Rivero F."/>
            <person name="John U."/>
            <person name="Schleicher M."/>
            <person name="Eichinger L."/>
            <person name="Platzer M."/>
            <person name="Noegel A.A."/>
            <person name="Schaap P."/>
            <person name="Gloeckner G."/>
        </authorList>
    </citation>
    <scope>NUCLEOTIDE SEQUENCE [LARGE SCALE GENOMIC DNA]</scope>
    <source>
        <strain evidence="2">SH3</strain>
    </source>
</reference>
<dbReference type="KEGG" id="dfa:DFA_02139"/>
<evidence type="ECO:0000313" key="1">
    <source>
        <dbReference type="EMBL" id="EGG19352.1"/>
    </source>
</evidence>
<proteinExistence type="predicted"/>
<dbReference type="RefSeq" id="XP_004357623.1">
    <property type="nucleotide sequence ID" value="XM_004357566.1"/>
</dbReference>
<protein>
    <submittedName>
        <fullName evidence="1">Uncharacterized protein</fullName>
    </submittedName>
</protein>
<accession>F4PYT6</accession>
<name>F4PYT6_CACFS</name>
<organism evidence="1 2">
    <name type="scientific">Cavenderia fasciculata</name>
    <name type="common">Slime mold</name>
    <name type="synonym">Dictyostelium fasciculatum</name>
    <dbReference type="NCBI Taxonomy" id="261658"/>
    <lineage>
        <taxon>Eukaryota</taxon>
        <taxon>Amoebozoa</taxon>
        <taxon>Evosea</taxon>
        <taxon>Eumycetozoa</taxon>
        <taxon>Dictyostelia</taxon>
        <taxon>Acytosteliales</taxon>
        <taxon>Cavenderiaceae</taxon>
        <taxon>Cavenderia</taxon>
    </lineage>
</organism>
<sequence>MHLNESSPVFRDNLPRLVSIPKYPYKLSVTGGSNK</sequence>
<dbReference type="Proteomes" id="UP000007797">
    <property type="component" value="Unassembled WGS sequence"/>
</dbReference>
<dbReference type="GeneID" id="14871422"/>
<gene>
    <name evidence="1" type="ORF">DFA_02139</name>
</gene>
<dbReference type="AlphaFoldDB" id="F4PYT6"/>
<evidence type="ECO:0000313" key="2">
    <source>
        <dbReference type="Proteomes" id="UP000007797"/>
    </source>
</evidence>
<dbReference type="EMBL" id="GL883015">
    <property type="protein sequence ID" value="EGG19352.1"/>
    <property type="molecule type" value="Genomic_DNA"/>
</dbReference>